<reference evidence="1" key="1">
    <citation type="submission" date="2014-11" db="EMBL/GenBank/DDBJ databases">
        <authorList>
            <person name="Amaro Gonzalez C."/>
        </authorList>
    </citation>
    <scope>NUCLEOTIDE SEQUENCE</scope>
</reference>
<sequence>MPFHNKAAVPLKKASGL</sequence>
<dbReference type="AlphaFoldDB" id="A0A0E9VJ59"/>
<dbReference type="EMBL" id="GBXM01030541">
    <property type="protein sequence ID" value="JAH78036.1"/>
    <property type="molecule type" value="Transcribed_RNA"/>
</dbReference>
<evidence type="ECO:0000313" key="1">
    <source>
        <dbReference type="EMBL" id="JAH78036.1"/>
    </source>
</evidence>
<protein>
    <submittedName>
        <fullName evidence="1">Uncharacterized protein</fullName>
    </submittedName>
</protein>
<organism evidence="1">
    <name type="scientific">Anguilla anguilla</name>
    <name type="common">European freshwater eel</name>
    <name type="synonym">Muraena anguilla</name>
    <dbReference type="NCBI Taxonomy" id="7936"/>
    <lineage>
        <taxon>Eukaryota</taxon>
        <taxon>Metazoa</taxon>
        <taxon>Chordata</taxon>
        <taxon>Craniata</taxon>
        <taxon>Vertebrata</taxon>
        <taxon>Euteleostomi</taxon>
        <taxon>Actinopterygii</taxon>
        <taxon>Neopterygii</taxon>
        <taxon>Teleostei</taxon>
        <taxon>Anguilliformes</taxon>
        <taxon>Anguillidae</taxon>
        <taxon>Anguilla</taxon>
    </lineage>
</organism>
<name>A0A0E9VJ59_ANGAN</name>
<accession>A0A0E9VJ59</accession>
<proteinExistence type="predicted"/>
<reference evidence="1" key="2">
    <citation type="journal article" date="2015" name="Fish Shellfish Immunol.">
        <title>Early steps in the European eel (Anguilla anguilla)-Vibrio vulnificus interaction in the gills: Role of the RtxA13 toxin.</title>
        <authorList>
            <person name="Callol A."/>
            <person name="Pajuelo D."/>
            <person name="Ebbesson L."/>
            <person name="Teles M."/>
            <person name="MacKenzie S."/>
            <person name="Amaro C."/>
        </authorList>
    </citation>
    <scope>NUCLEOTIDE SEQUENCE</scope>
</reference>